<dbReference type="EMBL" id="OX465085">
    <property type="protein sequence ID" value="CAI9301118.1"/>
    <property type="molecule type" value="Genomic_DNA"/>
</dbReference>
<feature type="region of interest" description="Disordered" evidence="1">
    <location>
        <begin position="17"/>
        <end position="99"/>
    </location>
</feature>
<evidence type="ECO:0000313" key="3">
    <source>
        <dbReference type="Proteomes" id="UP001177003"/>
    </source>
</evidence>
<feature type="compositionally biased region" description="Polar residues" evidence="1">
    <location>
        <begin position="17"/>
        <end position="27"/>
    </location>
</feature>
<protein>
    <submittedName>
        <fullName evidence="2">Uncharacterized protein</fullName>
    </submittedName>
</protein>
<feature type="compositionally biased region" description="Basic and acidic residues" evidence="1">
    <location>
        <begin position="50"/>
        <end position="99"/>
    </location>
</feature>
<dbReference type="AlphaFoldDB" id="A0AA35ZY94"/>
<evidence type="ECO:0000313" key="2">
    <source>
        <dbReference type="EMBL" id="CAI9301118.1"/>
    </source>
</evidence>
<accession>A0AA35ZY94</accession>
<reference evidence="2" key="1">
    <citation type="submission" date="2023-04" db="EMBL/GenBank/DDBJ databases">
        <authorList>
            <person name="Vijverberg K."/>
            <person name="Xiong W."/>
            <person name="Schranz E."/>
        </authorList>
    </citation>
    <scope>NUCLEOTIDE SEQUENCE</scope>
</reference>
<keyword evidence="3" id="KW-1185">Reference proteome</keyword>
<proteinExistence type="predicted"/>
<sequence>MDAKLKPILSKLNDISNVKSSRATSQQGGEGRVFSKVNINNPYQTAPMEKNSDTIHPEKTHWKEKVKDLKEKKTDQKEKEDELNPKLTKEQQAEQAKRDALLDEINTTNAKINSMEAEKKNVEAILVNKKALFPPWSFE</sequence>
<evidence type="ECO:0000256" key="1">
    <source>
        <dbReference type="SAM" id="MobiDB-lite"/>
    </source>
</evidence>
<gene>
    <name evidence="2" type="ORF">LSALG_LOCUS39694</name>
</gene>
<dbReference type="Proteomes" id="UP001177003">
    <property type="component" value="Chromosome 9"/>
</dbReference>
<name>A0AA35ZY94_LACSI</name>
<organism evidence="2 3">
    <name type="scientific">Lactuca saligna</name>
    <name type="common">Willowleaf lettuce</name>
    <dbReference type="NCBI Taxonomy" id="75948"/>
    <lineage>
        <taxon>Eukaryota</taxon>
        <taxon>Viridiplantae</taxon>
        <taxon>Streptophyta</taxon>
        <taxon>Embryophyta</taxon>
        <taxon>Tracheophyta</taxon>
        <taxon>Spermatophyta</taxon>
        <taxon>Magnoliopsida</taxon>
        <taxon>eudicotyledons</taxon>
        <taxon>Gunneridae</taxon>
        <taxon>Pentapetalae</taxon>
        <taxon>asterids</taxon>
        <taxon>campanulids</taxon>
        <taxon>Asterales</taxon>
        <taxon>Asteraceae</taxon>
        <taxon>Cichorioideae</taxon>
        <taxon>Cichorieae</taxon>
        <taxon>Lactucinae</taxon>
        <taxon>Lactuca</taxon>
    </lineage>
</organism>